<sequence>MRQQSKTLLRKHRTKQSTEKTLSHLVKKRLSSPNDAQIIHPLHSSLTSEIISTLFSELTKDAWGRFAISKYASLISHFQTSPEFVPPIPGDERRFETL</sequence>
<organism evidence="2 3">
    <name type="scientific">Caerostris darwini</name>
    <dbReference type="NCBI Taxonomy" id="1538125"/>
    <lineage>
        <taxon>Eukaryota</taxon>
        <taxon>Metazoa</taxon>
        <taxon>Ecdysozoa</taxon>
        <taxon>Arthropoda</taxon>
        <taxon>Chelicerata</taxon>
        <taxon>Arachnida</taxon>
        <taxon>Araneae</taxon>
        <taxon>Araneomorphae</taxon>
        <taxon>Entelegynae</taxon>
        <taxon>Araneoidea</taxon>
        <taxon>Araneidae</taxon>
        <taxon>Caerostris</taxon>
    </lineage>
</organism>
<proteinExistence type="predicted"/>
<accession>A0AAV4QHK7</accession>
<protein>
    <submittedName>
        <fullName evidence="2">Uncharacterized protein</fullName>
    </submittedName>
</protein>
<feature type="region of interest" description="Disordered" evidence="1">
    <location>
        <begin position="1"/>
        <end position="24"/>
    </location>
</feature>
<reference evidence="2 3" key="1">
    <citation type="submission" date="2021-06" db="EMBL/GenBank/DDBJ databases">
        <title>Caerostris darwini draft genome.</title>
        <authorList>
            <person name="Kono N."/>
            <person name="Arakawa K."/>
        </authorList>
    </citation>
    <scope>NUCLEOTIDE SEQUENCE [LARGE SCALE GENOMIC DNA]</scope>
</reference>
<gene>
    <name evidence="2" type="ORF">CDAR_478341</name>
</gene>
<evidence type="ECO:0000256" key="1">
    <source>
        <dbReference type="SAM" id="MobiDB-lite"/>
    </source>
</evidence>
<dbReference type="AlphaFoldDB" id="A0AAV4QHK7"/>
<keyword evidence="3" id="KW-1185">Reference proteome</keyword>
<name>A0AAV4QHK7_9ARAC</name>
<dbReference type="EMBL" id="BPLQ01004568">
    <property type="protein sequence ID" value="GIY08910.1"/>
    <property type="molecule type" value="Genomic_DNA"/>
</dbReference>
<dbReference type="Proteomes" id="UP001054837">
    <property type="component" value="Unassembled WGS sequence"/>
</dbReference>
<comment type="caution">
    <text evidence="2">The sequence shown here is derived from an EMBL/GenBank/DDBJ whole genome shotgun (WGS) entry which is preliminary data.</text>
</comment>
<evidence type="ECO:0000313" key="3">
    <source>
        <dbReference type="Proteomes" id="UP001054837"/>
    </source>
</evidence>
<evidence type="ECO:0000313" key="2">
    <source>
        <dbReference type="EMBL" id="GIY08910.1"/>
    </source>
</evidence>